<name>T1GME4_MEGSC</name>
<evidence type="ECO:0000313" key="2">
    <source>
        <dbReference type="EnsemblMetazoa" id="MESCA004718-PA"/>
    </source>
</evidence>
<evidence type="ECO:0000313" key="3">
    <source>
        <dbReference type="Proteomes" id="UP000015102"/>
    </source>
</evidence>
<accession>T1GME4</accession>
<evidence type="ECO:0000256" key="1">
    <source>
        <dbReference type="SAM" id="Phobius"/>
    </source>
</evidence>
<keyword evidence="3" id="KW-1185">Reference proteome</keyword>
<sequence length="112" mass="12871">MYVYIGIGICKVVTGLGNKVSGFLSFSELILLRHCYCGQIVTVLHLPTNIEYTSTLLVLVLWVLNILLSRNIFLCRIHNLNTPQVKCHQEMELHLVLVHKCVTLNWTLYFII</sequence>
<keyword evidence="1" id="KW-1133">Transmembrane helix</keyword>
<dbReference type="AlphaFoldDB" id="T1GME4"/>
<keyword evidence="1" id="KW-0472">Membrane</keyword>
<reference evidence="2" key="2">
    <citation type="submission" date="2015-06" db="UniProtKB">
        <authorList>
            <consortium name="EnsemblMetazoa"/>
        </authorList>
    </citation>
    <scope>IDENTIFICATION</scope>
</reference>
<reference evidence="3" key="1">
    <citation type="submission" date="2013-02" db="EMBL/GenBank/DDBJ databases">
        <authorList>
            <person name="Hughes D."/>
        </authorList>
    </citation>
    <scope>NUCLEOTIDE SEQUENCE</scope>
    <source>
        <strain>Durham</strain>
        <strain evidence="3">NC isolate 2 -- Noor lab</strain>
    </source>
</reference>
<dbReference type="EMBL" id="CAQQ02391020">
    <property type="status" value="NOT_ANNOTATED_CDS"/>
    <property type="molecule type" value="Genomic_DNA"/>
</dbReference>
<feature type="transmembrane region" description="Helical" evidence="1">
    <location>
        <begin position="50"/>
        <end position="68"/>
    </location>
</feature>
<keyword evidence="1" id="KW-0812">Transmembrane</keyword>
<protein>
    <submittedName>
        <fullName evidence="2">Uncharacterized protein</fullName>
    </submittedName>
</protein>
<dbReference type="Proteomes" id="UP000015102">
    <property type="component" value="Unassembled WGS sequence"/>
</dbReference>
<dbReference type="EnsemblMetazoa" id="MESCA004718-RA">
    <property type="protein sequence ID" value="MESCA004718-PA"/>
    <property type="gene ID" value="MESCA004718"/>
</dbReference>
<organism evidence="2 3">
    <name type="scientific">Megaselia scalaris</name>
    <name type="common">Humpbacked fly</name>
    <name type="synonym">Phora scalaris</name>
    <dbReference type="NCBI Taxonomy" id="36166"/>
    <lineage>
        <taxon>Eukaryota</taxon>
        <taxon>Metazoa</taxon>
        <taxon>Ecdysozoa</taxon>
        <taxon>Arthropoda</taxon>
        <taxon>Hexapoda</taxon>
        <taxon>Insecta</taxon>
        <taxon>Pterygota</taxon>
        <taxon>Neoptera</taxon>
        <taxon>Endopterygota</taxon>
        <taxon>Diptera</taxon>
        <taxon>Brachycera</taxon>
        <taxon>Muscomorpha</taxon>
        <taxon>Platypezoidea</taxon>
        <taxon>Phoridae</taxon>
        <taxon>Megaseliini</taxon>
        <taxon>Megaselia</taxon>
    </lineage>
</organism>
<proteinExistence type="predicted"/>
<dbReference type="HOGENOM" id="CLU_2148696_0_0_1"/>